<feature type="region of interest" description="Disordered" evidence="5">
    <location>
        <begin position="662"/>
        <end position="687"/>
    </location>
</feature>
<dbReference type="InterPro" id="IPR058621">
    <property type="entry name" value="SH3_HelY"/>
</dbReference>
<dbReference type="GO" id="GO:0004386">
    <property type="term" value="F:helicase activity"/>
    <property type="evidence" value="ECO:0007669"/>
    <property type="project" value="UniProtKB-KW"/>
</dbReference>
<proteinExistence type="predicted"/>
<evidence type="ECO:0000259" key="7">
    <source>
        <dbReference type="PROSITE" id="PS51194"/>
    </source>
</evidence>
<dbReference type="SUPFAM" id="SSF52540">
    <property type="entry name" value="P-loop containing nucleoside triphosphate hydrolases"/>
    <property type="match status" value="1"/>
</dbReference>
<dbReference type="SMART" id="SM00487">
    <property type="entry name" value="DEXDc"/>
    <property type="match status" value="1"/>
</dbReference>
<dbReference type="SMART" id="SM00490">
    <property type="entry name" value="HELICc"/>
    <property type="match status" value="1"/>
</dbReference>
<evidence type="ECO:0000256" key="5">
    <source>
        <dbReference type="SAM" id="MobiDB-lite"/>
    </source>
</evidence>
<evidence type="ECO:0000256" key="1">
    <source>
        <dbReference type="ARBA" id="ARBA00022741"/>
    </source>
</evidence>
<dbReference type="Gene3D" id="3.40.50.300">
    <property type="entry name" value="P-loop containing nucleotide triphosphate hydrolases"/>
    <property type="match status" value="2"/>
</dbReference>
<evidence type="ECO:0000313" key="8">
    <source>
        <dbReference type="EMBL" id="MEQ7846222.1"/>
    </source>
</evidence>
<name>A0ABV1NUP9_9ACTN</name>
<dbReference type="InterPro" id="IPR027417">
    <property type="entry name" value="P-loop_NTPase"/>
</dbReference>
<dbReference type="Pfam" id="PF26090">
    <property type="entry name" value="SH3_HelY"/>
    <property type="match status" value="1"/>
</dbReference>
<feature type="region of interest" description="Disordered" evidence="5">
    <location>
        <begin position="263"/>
        <end position="282"/>
    </location>
</feature>
<dbReference type="EMBL" id="JBEGDP010000002">
    <property type="protein sequence ID" value="MEQ7846222.1"/>
    <property type="molecule type" value="Genomic_DNA"/>
</dbReference>
<reference evidence="8 9" key="1">
    <citation type="submission" date="2024-02" db="EMBL/GenBank/DDBJ databases">
        <title>Full genome sequence of Nocardioides kribbensis.</title>
        <authorList>
            <person name="Poletto B.L."/>
            <person name="Silva G."/>
            <person name="Galante D."/>
            <person name="Campos K.R."/>
            <person name="Santos M.B.N."/>
            <person name="Sacchi C.T."/>
        </authorList>
    </citation>
    <scope>NUCLEOTIDE SEQUENCE [LARGE SCALE GENOMIC DNA]</scope>
    <source>
        <strain evidence="8 9">O4R</strain>
    </source>
</reference>
<accession>A0ABV1NUP9</accession>
<dbReference type="RefSeq" id="WP_349803746.1">
    <property type="nucleotide sequence ID" value="NZ_JBEGDP010000002.1"/>
</dbReference>
<dbReference type="InterPro" id="IPR001650">
    <property type="entry name" value="Helicase_C-like"/>
</dbReference>
<keyword evidence="1" id="KW-0547">Nucleotide-binding</keyword>
<dbReference type="Gene3D" id="1.10.3380.30">
    <property type="match status" value="1"/>
</dbReference>
<dbReference type="Proteomes" id="UP001482520">
    <property type="component" value="Unassembled WGS sequence"/>
</dbReference>
<evidence type="ECO:0000256" key="2">
    <source>
        <dbReference type="ARBA" id="ARBA00022801"/>
    </source>
</evidence>
<evidence type="ECO:0000313" key="9">
    <source>
        <dbReference type="Proteomes" id="UP001482520"/>
    </source>
</evidence>
<dbReference type="PROSITE" id="PS51194">
    <property type="entry name" value="HELICASE_CTER"/>
    <property type="match status" value="1"/>
</dbReference>
<dbReference type="Pfam" id="PF08148">
    <property type="entry name" value="DSHCT"/>
    <property type="match status" value="1"/>
</dbReference>
<evidence type="ECO:0000259" key="6">
    <source>
        <dbReference type="PROSITE" id="PS51192"/>
    </source>
</evidence>
<keyword evidence="3 8" id="KW-0347">Helicase</keyword>
<dbReference type="Pfam" id="PF00270">
    <property type="entry name" value="DEAD"/>
    <property type="match status" value="1"/>
</dbReference>
<dbReference type="SMART" id="SM01142">
    <property type="entry name" value="DSHCT"/>
    <property type="match status" value="1"/>
</dbReference>
<protein>
    <submittedName>
        <fullName evidence="8">DEAD/DEAH box helicase</fullName>
    </submittedName>
</protein>
<gene>
    <name evidence="8" type="ORF">V6R90_02955</name>
</gene>
<dbReference type="InterPro" id="IPR014001">
    <property type="entry name" value="Helicase_ATP-bd"/>
</dbReference>
<evidence type="ECO:0000256" key="3">
    <source>
        <dbReference type="ARBA" id="ARBA00022806"/>
    </source>
</evidence>
<keyword evidence="2" id="KW-0378">Hydrolase</keyword>
<dbReference type="CDD" id="cd18795">
    <property type="entry name" value="SF2_C_Ski2"/>
    <property type="match status" value="1"/>
</dbReference>
<keyword evidence="9" id="KW-1185">Reference proteome</keyword>
<dbReference type="InterPro" id="IPR011545">
    <property type="entry name" value="DEAD/DEAH_box_helicase_dom"/>
</dbReference>
<dbReference type="PANTHER" id="PTHR12131">
    <property type="entry name" value="ATP-DEPENDENT RNA AND DNA HELICASE"/>
    <property type="match status" value="1"/>
</dbReference>
<dbReference type="Pfam" id="PF00271">
    <property type="entry name" value="Helicase_C"/>
    <property type="match status" value="1"/>
</dbReference>
<feature type="domain" description="Helicase C-terminal" evidence="7">
    <location>
        <begin position="297"/>
        <end position="494"/>
    </location>
</feature>
<comment type="caution">
    <text evidence="8">The sequence shown here is derived from an EMBL/GenBank/DDBJ whole genome shotgun (WGS) entry which is preliminary data.</text>
</comment>
<sequence length="938" mass="103973">MSTADEMTPAERYASYRAHRSHPVVHDFEAMYDFGLDDFQRRACREIEDGRGVLVAAPTGSGKTIVGEFAIHLALQTGRKAFYTTPIKALSNQKYHDLVARYGPDQVGLLTGDNTVNGEAPVVVMTTEVLRNMLYAGSRTLDGLGFVVMDEVHYLADRSRGAVWEEVIIHLPDSVTVVSLSATVSNAEEFGEWLETVRGDTTTIVEEKRPVPLYQHVMVGKRLLDLFASSDVDAAAGFVKEGAPVNEELMKVARDDWAASRIKDRRSPKGARGKGGPKQVGNGRRVWIPSRYDVIERLDREGLLPAIVFIFSRVGCDAAVSQCLNAGIRLTTPEERDAIYAFVEQSCRHLPDDDLHVLGYHDFLDGLTRGVAAHHAGMLPAFKQVVEELYLRGLCKVVFATETLALGINMPARTVVIEKLSKWNGETHADITPGEYTQLTGRAGRRGLDTEGHGVVLWQPGTNPREVAGLASTRTYPLRSSFRPSYNMAVNLVHQFGRERARATLEQSFAQFQADKAVVGLARQLRKSQDALEGYAEAAQCDRGDFMEYARLRKRIGEVEKDASRAKRADRRAEAIESLRLLKVGDVIEVPTGKFAGLAVVVDPGWDEEAPRPSVVTMDRQARRLAMIDFPTPVQALTRIKVPKSFNGRNPQMRRDLASALRSRTQGVVPPPSAGGGSRRSSIARSGADEEVLGLRAQLKAHPCHDCPDREDHARWAERYFKLERDATTLQRRVENRTNTVARQFDRVCDVLSALGYLAPDGDDPSDARVTDRGKRLMRLYSDMDLLAAEAIRERLWDALPASGLAAALSALVFEARRAEDPTSPRLPGGATREAMTATMRLWGELDRLEKDHKLDYLRQPDLGFAWIAYRWCEGDDLDDVLGDSDMSAGDFVRRMKQLLDLGGQVADAAGDTPLRRTAREMITRMKRGVVAYSGLPD</sequence>
<evidence type="ECO:0000256" key="4">
    <source>
        <dbReference type="ARBA" id="ARBA00022840"/>
    </source>
</evidence>
<dbReference type="PANTHER" id="PTHR12131:SF1">
    <property type="entry name" value="ATP-DEPENDENT RNA HELICASE SUPV3L1, MITOCHONDRIAL-RELATED"/>
    <property type="match status" value="1"/>
</dbReference>
<feature type="domain" description="Helicase ATP-binding" evidence="6">
    <location>
        <begin position="44"/>
        <end position="202"/>
    </location>
</feature>
<dbReference type="InterPro" id="IPR050699">
    <property type="entry name" value="RNA-DNA_Helicase"/>
</dbReference>
<dbReference type="InterPro" id="IPR012961">
    <property type="entry name" value="Ski2/MTR4_C"/>
</dbReference>
<keyword evidence="4" id="KW-0067">ATP-binding</keyword>
<dbReference type="PROSITE" id="PS51192">
    <property type="entry name" value="HELICASE_ATP_BIND_1"/>
    <property type="match status" value="1"/>
</dbReference>
<organism evidence="8 9">
    <name type="scientific">Nocardioides kribbensis</name>
    <dbReference type="NCBI Taxonomy" id="305517"/>
    <lineage>
        <taxon>Bacteria</taxon>
        <taxon>Bacillati</taxon>
        <taxon>Actinomycetota</taxon>
        <taxon>Actinomycetes</taxon>
        <taxon>Propionibacteriales</taxon>
        <taxon>Nocardioidaceae</taxon>
        <taxon>Nocardioides</taxon>
    </lineage>
</organism>